<dbReference type="Pfam" id="PF04196">
    <property type="entry name" value="Bunya_RdRp"/>
    <property type="match status" value="1"/>
</dbReference>
<evidence type="ECO:0000256" key="1">
    <source>
        <dbReference type="ARBA" id="ARBA00012494"/>
    </source>
</evidence>
<name>A0A346QRD6_9VIRU</name>
<evidence type="ECO:0000256" key="2">
    <source>
        <dbReference type="ARBA" id="ARBA00018602"/>
    </source>
</evidence>
<dbReference type="EC" id="2.7.7.48" evidence="1"/>
<dbReference type="InterPro" id="IPR007099">
    <property type="entry name" value="RNA-dir_pol_NSvirus"/>
</dbReference>
<accession>A0A346QRD6</accession>
<evidence type="ECO:0000256" key="3">
    <source>
        <dbReference type="ARBA" id="ARBA00022679"/>
    </source>
</evidence>
<keyword evidence="3" id="KW-0808">Transferase</keyword>
<evidence type="ECO:0000256" key="4">
    <source>
        <dbReference type="ARBA" id="ARBA00030285"/>
    </source>
</evidence>
<keyword evidence="8" id="KW-0696">RNA-directed RNA polymerase</keyword>
<evidence type="ECO:0000256" key="5">
    <source>
        <dbReference type="ARBA" id="ARBA00030436"/>
    </source>
</evidence>
<dbReference type="GO" id="GO:0039694">
    <property type="term" value="P:viral RNA genome replication"/>
    <property type="evidence" value="ECO:0007669"/>
    <property type="project" value="InterPro"/>
</dbReference>
<proteinExistence type="predicted"/>
<dbReference type="EMBL" id="MH038042">
    <property type="protein sequence ID" value="AXR98526.1"/>
    <property type="molecule type" value="Genomic_RNA"/>
</dbReference>
<evidence type="ECO:0000313" key="8">
    <source>
        <dbReference type="EMBL" id="AXR98526.1"/>
    </source>
</evidence>
<dbReference type="PROSITE" id="PS50525">
    <property type="entry name" value="RDRP_SSRNA_NEG_SEG"/>
    <property type="match status" value="1"/>
</dbReference>
<evidence type="ECO:0000256" key="6">
    <source>
        <dbReference type="ARBA" id="ARBA00031012"/>
    </source>
</evidence>
<keyword evidence="8" id="KW-0548">Nucleotidyltransferase</keyword>
<evidence type="ECO:0000259" key="7">
    <source>
        <dbReference type="PROSITE" id="PS50525"/>
    </source>
</evidence>
<feature type="domain" description="RdRp catalytic" evidence="7">
    <location>
        <begin position="926"/>
        <end position="1121"/>
    </location>
</feature>
<reference evidence="8" key="1">
    <citation type="journal article" date="2018" name="Arch. Virol.">
        <title>Diversity of three bunya-like viruses infecting apple.</title>
        <authorList>
            <person name="Wright A.A."/>
            <person name="Szostek S.A."/>
            <person name="Beaver-Kanuya E."/>
            <person name="Harper S.J."/>
        </authorList>
    </citation>
    <scope>NUCLEOTIDE SEQUENCE</scope>
    <source>
        <strain evidence="8">AC1</strain>
    </source>
</reference>
<organism evidence="8">
    <name type="scientific">Citrus concave gum-associated virus</name>
    <dbReference type="NCBI Taxonomy" id="2024604"/>
    <lineage>
        <taxon>Viruses</taxon>
        <taxon>Riboviria</taxon>
        <taxon>Orthornavirae</taxon>
        <taxon>Negarnaviricota</taxon>
        <taxon>Polyploviricotina</taxon>
        <taxon>Bunyaviricetes</taxon>
        <taxon>Hareavirales</taxon>
        <taxon>Phenuiviridae</taxon>
        <taxon>Coguvirus</taxon>
        <taxon>Coguvirus citri</taxon>
    </lineage>
</organism>
<dbReference type="InterPro" id="IPR007322">
    <property type="entry name" value="RNA_pol_bunyavir"/>
</dbReference>
<dbReference type="GO" id="GO:0003968">
    <property type="term" value="F:RNA-directed RNA polymerase activity"/>
    <property type="evidence" value="ECO:0007669"/>
    <property type="project" value="UniProtKB-KW"/>
</dbReference>
<protein>
    <recommendedName>
        <fullName evidence="2">RNA-directed RNA polymerase L</fullName>
        <ecNumber evidence="1">2.7.7.48</ecNumber>
    </recommendedName>
    <alternativeName>
        <fullName evidence="4">Large structural protein</fullName>
    </alternativeName>
    <alternativeName>
        <fullName evidence="6">Replicase</fullName>
    </alternativeName>
    <alternativeName>
        <fullName evidence="5">Transcriptase</fullName>
    </alternativeName>
</protein>
<dbReference type="GO" id="GO:0006351">
    <property type="term" value="P:DNA-templated transcription"/>
    <property type="evidence" value="ECO:0007669"/>
    <property type="project" value="InterPro"/>
</dbReference>
<sequence>MTNILRIDSNFSVGSLRLNKIEPTLYVCGELPEPSYNCSYNGSVFKISVNGRERYLDVSSENLRKIRHEIVCSVMLFESDMPLKTIGVKGEEGDLTPDYINTTYKSVLEVGTSAISELFSLKKLYTGKVIKYSYLIEPTDYDLFVLIVSPSRVYCNFEMTQDLVNCLCLRARIGLALESVISEYLGQDMFSEDHTADEAIVKDVFRGLTMNTKSSSDFDFDKISSINDPMTIDDKKHVGKILKATLAESTMSSSNSSEELKRYLDGFEGFSKTSDKRITNIPMIYQNKIPIDDIETDEENCRDMPLYLKKIWGASSSAKPRDLSKEEQLEEAMGLKYYERHRIQKGAAFNVKNLTEADKFEAAKSGLWAKALSENPDLMAKSADDKKSFHPTLTETSDILEFHNKTLLKSEVNTIVPKEIFKLICKGKQIWGGKKSLSVNIFNKLQHTVLANFGQTISNIMTEICYSHKYWIKRSDFYHKIHKGIHILIRCTGDHIFAIFAFPKSSCKLLEVGRIGPRIWESNNFYFTDVCSFNEPSIEHFVKSGPYMISIASHMLSHLELDLSNIDFMNVVLNQHIAGILLLFLNNKTDCEELITSQRYLTMGVLEELDPNPYRFCERLPEVIRSRLTCYFLKKTIRHMQYYTETKVLKIPNKETLEYDIVYSGLKSMFADYEPSLKQKINEFYFGYVVSKERGRGSDRNFKIMKKIVAEEYRFRDTVLSTFNESLNTQIHVSNRIMIKVFVNIFKSILKEILGKDYELIIKKEIIRSLAQCSFEDLATLKVSSRSYNDSIVVPNLDDSMTNKMMKDLYEKSNPLEKVKRPRVMESISLLVEEFEEAENRKIKHPVELIPYCLKEIEKRGFWDSDIFPKSQHGGDREIHVLEVKMRVLQYFVESMSKTLCRLIPSDTLTHPYEKETFVKKHYQESAQKLGKQFFTMGKSADATKWCQRNDSSKFAAVISPFLPDEFKPFFVHVMSLWKCKRISFPIQFAANFQANRKTKSNHIYTRMKTEFFNGDGIFSQAQSNKMFIRSGMMQGILHYTSSFTHTMIQEVMKKLQTDYLKRRGILCNITVVQGSDDSGQLLSLMGTPSHNRTRLATTLLHWKENVSKYFSIYTSRAKSSIGCLDLIEYNSEWMVRSNVVKPTFRWVSACLETSVTERFIDRIRMNYNVSSQVLEGGGKVLEVALIQLCQAWMHYLLIGLHTSKLSLKAASDILDQLDPALGFYPLDSDFCAGITGVEFQIYRLFMSTDYGRGLTYANIHEPDIKYEEEEIPDQSVSKSLRSVKISFSNMKLWHDQVRRMGIPELEQLVSEVEENPYLIYARHKAWSEAKFAVFLKMFQPGVKESISKHAATARVMSASAYLISRPCVSIYVSGDLMKVSLLRALAYNKLETEGKVKLDPSLTFTHSEEYREVMDYIIDLESKSTMVPSKLRTRNKQKISVFERAIDDIPLIDLCRKRWFGIGRLPLSKRQFETFWQDVKLKYPFIKDDRQETKLILKCNEVELKGFLESITSKPRHIVLLDTSAKSSSLFNSISRIFWTGVKLVLPGKSDEEETSYSIRSKLFTILTSWYSDTIKKKRIQEIIMDSPTLGKIRVPQRIKKLRVLRKWFTNQDKSSIVKYISDEKLGTVGFFTSRQRGWGKTRSGLGEWRGKCLDVSVIISMSGNCCSQITLSKLTDLRTLGPLLLDLMNSFSLESPDINNDDYDHWLTGSGRIVGGFGKATYYPIKVDNTLKIDIIDQISDYTWSWSVGNNRIRLQAEYGVNQKITILSEGFSCKDWDPDFTIDDDKLLKHWSSGTPIPIEVIDEEISSVCKPLPGDIMKANRNRRTALTKSGWNLGELLDSIKKQLLSTEDVLEMVADDEVDEDMNEDIEALLNEMNMDIDEAIDWTMDDKFDELESDIDDDDLFETNIDLFDQIENQLALFTINPLLDEFTLNDRNSMPKTNLALSNIDTLSRVLLGDADFMSTVKKFKTDHSLVAPGFMGLLLSFYCGRVCIPVPNTESELITYLEQDSARISSIASDATGLDSLDINDLESRINYLRDEIGKAPVGLQQTLTNILNRYENAMTISKLSKTKESDMDTYKVVDVCHKVKDRLLNLELVPSSYRMLSTHVFHQILKAELDTHIDELTKDGKLTFAQQSVYRESTCKSYLTTLFLDILSSRYNLRISCCGYETSGEHEITLLAGNTKTSL</sequence>